<dbReference type="InterPro" id="IPR029068">
    <property type="entry name" value="Glyas_Bleomycin-R_OHBP_Dase"/>
</dbReference>
<gene>
    <name evidence="2" type="ORF">AOA14_12340</name>
</gene>
<proteinExistence type="predicted"/>
<protein>
    <submittedName>
        <fullName evidence="2">Glyoxalase</fullName>
    </submittedName>
</protein>
<feature type="domain" description="VOC" evidence="1">
    <location>
        <begin position="6"/>
        <end position="120"/>
    </location>
</feature>
<dbReference type="RefSeq" id="WP_062902026.1">
    <property type="nucleotide sequence ID" value="NZ_CP013342.1"/>
</dbReference>
<sequence>MDFALALDHVQIAIPVGGEARARAFYGALLGLAELPKPADMAARGGCWFALGDRQLHLGVEGDFRPARKAHVALATDGLDALRARVGAHGHPTKDDSPVDGRYRFFTEDPFGNRIEFMDRTPRT</sequence>
<dbReference type="InterPro" id="IPR004360">
    <property type="entry name" value="Glyas_Fos-R_dOase_dom"/>
</dbReference>
<dbReference type="PROSITE" id="PS51819">
    <property type="entry name" value="VOC"/>
    <property type="match status" value="1"/>
</dbReference>
<name>A0A142W038_9SPHN</name>
<dbReference type="Pfam" id="PF00903">
    <property type="entry name" value="Glyoxalase"/>
    <property type="match status" value="1"/>
</dbReference>
<dbReference type="Proteomes" id="UP000076234">
    <property type="component" value="Chromosome"/>
</dbReference>
<evidence type="ECO:0000313" key="2">
    <source>
        <dbReference type="EMBL" id="AMU95396.1"/>
    </source>
</evidence>
<dbReference type="PANTHER" id="PTHR39175">
    <property type="entry name" value="FAMILY PROTEIN, PUTATIVE (AFU_ORTHOLOGUE AFUA_3G15060)-RELATED"/>
    <property type="match status" value="1"/>
</dbReference>
<dbReference type="AlphaFoldDB" id="A0A142W038"/>
<reference evidence="2 3" key="2">
    <citation type="journal article" date="2016" name="Genome Announc.">
        <title>Complete Genome Sequence of Sphingopyxis terrae Strain 203-1 (NBRC 111660), a Polyethylene Glycol Degrader.</title>
        <authorList>
            <person name="Ohtsubo Y."/>
            <person name="Nonoyama S."/>
            <person name="Nagata Y."/>
            <person name="Numata M."/>
            <person name="Tsuchikane K."/>
            <person name="Hosoyama A."/>
            <person name="Yamazoe A."/>
            <person name="Tsuda M."/>
            <person name="Fujita N."/>
            <person name="Kawai F."/>
        </authorList>
    </citation>
    <scope>NUCLEOTIDE SEQUENCE [LARGE SCALE GENOMIC DNA]</scope>
    <source>
        <strain evidence="2 3">203-1</strain>
    </source>
</reference>
<reference evidence="3" key="1">
    <citation type="submission" date="2015-11" db="EMBL/GenBank/DDBJ databases">
        <title>Complete genome sequence of a polyethylene glycol-degrading strain Sphingopyxis terrae strain 203-1 (NBRC 15098).</title>
        <authorList>
            <person name="Yoshiyuki O."/>
            <person name="Shouta N."/>
            <person name="Nagata Y."/>
            <person name="Numata M."/>
            <person name="Tsuchikane K."/>
            <person name="Hosoyama A."/>
            <person name="Yamazoe A."/>
            <person name="Tsuda M."/>
            <person name="Fujita N."/>
            <person name="Kawai F."/>
        </authorList>
    </citation>
    <scope>NUCLEOTIDE SEQUENCE [LARGE SCALE GENOMIC DNA]</scope>
    <source>
        <strain evidence="3">203-1</strain>
    </source>
</reference>
<evidence type="ECO:0000313" key="3">
    <source>
        <dbReference type="Proteomes" id="UP000076234"/>
    </source>
</evidence>
<organism evidence="2 3">
    <name type="scientific">Sphingopyxis terrae subsp. terrae NBRC 15098</name>
    <dbReference type="NCBI Taxonomy" id="1219058"/>
    <lineage>
        <taxon>Bacteria</taxon>
        <taxon>Pseudomonadati</taxon>
        <taxon>Pseudomonadota</taxon>
        <taxon>Alphaproteobacteria</taxon>
        <taxon>Sphingomonadales</taxon>
        <taxon>Sphingomonadaceae</taxon>
        <taxon>Sphingopyxis</taxon>
    </lineage>
</organism>
<dbReference type="EMBL" id="CP013342">
    <property type="protein sequence ID" value="AMU95396.1"/>
    <property type="molecule type" value="Genomic_DNA"/>
</dbReference>
<dbReference type="KEGG" id="ster:AOA14_12340"/>
<dbReference type="SUPFAM" id="SSF54593">
    <property type="entry name" value="Glyoxalase/Bleomycin resistance protein/Dihydroxybiphenyl dioxygenase"/>
    <property type="match status" value="1"/>
</dbReference>
<dbReference type="InterPro" id="IPR037523">
    <property type="entry name" value="VOC_core"/>
</dbReference>
<dbReference type="STRING" id="1219058.AOA14_12340"/>
<accession>A0A142W038</accession>
<evidence type="ECO:0000259" key="1">
    <source>
        <dbReference type="PROSITE" id="PS51819"/>
    </source>
</evidence>
<dbReference type="Gene3D" id="3.10.180.10">
    <property type="entry name" value="2,3-Dihydroxybiphenyl 1,2-Dioxygenase, domain 1"/>
    <property type="match status" value="1"/>
</dbReference>
<dbReference type="PANTHER" id="PTHR39175:SF1">
    <property type="entry name" value="FAMILY PROTEIN, PUTATIVE (AFU_ORTHOLOGUE AFUA_3G15060)-RELATED"/>
    <property type="match status" value="1"/>
</dbReference>